<dbReference type="Proteomes" id="UP000027361">
    <property type="component" value="Unassembled WGS sequence"/>
</dbReference>
<feature type="region of interest" description="Disordered" evidence="1">
    <location>
        <begin position="19"/>
        <end position="40"/>
    </location>
</feature>
<keyword evidence="3" id="KW-1185">Reference proteome</keyword>
<protein>
    <submittedName>
        <fullName evidence="2">Uncharacterized protein</fullName>
    </submittedName>
</protein>
<proteinExistence type="predicted"/>
<dbReference type="RefSeq" id="XP_013240827.1">
    <property type="nucleotide sequence ID" value="XM_013385373.1"/>
</dbReference>
<gene>
    <name evidence="2" type="ORF">K437DRAFT_259280</name>
</gene>
<comment type="caution">
    <text evidence="2">The sequence shown here is derived from an EMBL/GenBank/DDBJ whole genome shotgun (WGS) entry which is preliminary data.</text>
</comment>
<dbReference type="GeneID" id="25265214"/>
<dbReference type="EMBL" id="JMSN01000113">
    <property type="protein sequence ID" value="KDN38781.1"/>
    <property type="molecule type" value="Genomic_DNA"/>
</dbReference>
<dbReference type="AlphaFoldDB" id="A0A066VBE5"/>
<dbReference type="HOGENOM" id="CLU_2943451_0_0_1"/>
<feature type="compositionally biased region" description="Polar residues" evidence="1">
    <location>
        <begin position="19"/>
        <end position="36"/>
    </location>
</feature>
<evidence type="ECO:0000256" key="1">
    <source>
        <dbReference type="SAM" id="MobiDB-lite"/>
    </source>
</evidence>
<reference evidence="2 3" key="1">
    <citation type="submission" date="2014-05" db="EMBL/GenBank/DDBJ databases">
        <title>Draft genome sequence of a rare smut relative, Tilletiaria anomala UBC 951.</title>
        <authorList>
            <consortium name="DOE Joint Genome Institute"/>
            <person name="Toome M."/>
            <person name="Kuo A."/>
            <person name="Henrissat B."/>
            <person name="Lipzen A."/>
            <person name="Tritt A."/>
            <person name="Yoshinaga Y."/>
            <person name="Zane M."/>
            <person name="Barry K."/>
            <person name="Grigoriev I.V."/>
            <person name="Spatafora J.W."/>
            <person name="Aimea M.C."/>
        </authorList>
    </citation>
    <scope>NUCLEOTIDE SEQUENCE [LARGE SCALE GENOMIC DNA]</scope>
    <source>
        <strain evidence="2 3">UBC 951</strain>
    </source>
</reference>
<organism evidence="2 3">
    <name type="scientific">Tilletiaria anomala (strain ATCC 24038 / CBS 436.72 / UBC 951)</name>
    <dbReference type="NCBI Taxonomy" id="1037660"/>
    <lineage>
        <taxon>Eukaryota</taxon>
        <taxon>Fungi</taxon>
        <taxon>Dikarya</taxon>
        <taxon>Basidiomycota</taxon>
        <taxon>Ustilaginomycotina</taxon>
        <taxon>Exobasidiomycetes</taxon>
        <taxon>Georgefischeriales</taxon>
        <taxon>Tilletiariaceae</taxon>
        <taxon>Tilletiaria</taxon>
    </lineage>
</organism>
<evidence type="ECO:0000313" key="2">
    <source>
        <dbReference type="EMBL" id="KDN38781.1"/>
    </source>
</evidence>
<sequence length="60" mass="6678">METDAPSGVGSAVLSNLAQDRKQVQMTKQRQQTPEPHSQKLVHGLTLPLFAMSYSTDEHR</sequence>
<name>A0A066VBE5_TILAU</name>
<evidence type="ECO:0000313" key="3">
    <source>
        <dbReference type="Proteomes" id="UP000027361"/>
    </source>
</evidence>
<accession>A0A066VBE5</accession>
<dbReference type="InParanoid" id="A0A066VBE5"/>